<name>A0A4R9C623_9FIRM</name>
<evidence type="ECO:0000259" key="6">
    <source>
        <dbReference type="Pfam" id="PF00933"/>
    </source>
</evidence>
<evidence type="ECO:0000313" key="7">
    <source>
        <dbReference type="EMBL" id="TFF67622.1"/>
    </source>
</evidence>
<feature type="domain" description="Glycoside hydrolase family 3 N-terminal" evidence="6">
    <location>
        <begin position="2"/>
        <end position="184"/>
    </location>
</feature>
<dbReference type="EMBL" id="SCFR01000001">
    <property type="protein sequence ID" value="TFF67622.1"/>
    <property type="molecule type" value="Genomic_DNA"/>
</dbReference>
<keyword evidence="4" id="KW-0378">Hydrolase</keyword>
<dbReference type="EC" id="3.2.1.52" evidence="3"/>
<evidence type="ECO:0000313" key="8">
    <source>
        <dbReference type="Proteomes" id="UP000297454"/>
    </source>
</evidence>
<dbReference type="AlphaFoldDB" id="A0A4R9C623"/>
<evidence type="ECO:0000256" key="4">
    <source>
        <dbReference type="ARBA" id="ARBA00022801"/>
    </source>
</evidence>
<sequence>MAGIILFVENVVDTEQTARLTSEYQKLALENNLQPFLLAVDQEGDRVVRLGTGTSLPGNMALVATRDPKLAYEYGKIIAEELDSLGINVDLEPVLDINNNLNNSVTGERSISSNPELVGEIGSQLVKGLQENKVSAALKHFSGHGDTAGDSHVGLPEVNKSKEEVMNMELSPFMNVADEGVDIITDTLNMQAIAKHFGQAEASLRSFNAGADILLMPVIMRSNEDVEKLEKVYAILENAVHEGEITEERLNDFVRRVLELKEKRGISNTTKYNQPVKEKVKKTLSVVGSKEHL</sequence>
<protein>
    <recommendedName>
        <fullName evidence="3">beta-N-acetylhexosaminidase</fullName>
        <ecNumber evidence="3">3.2.1.52</ecNumber>
    </recommendedName>
</protein>
<dbReference type="InterPro" id="IPR001764">
    <property type="entry name" value="Glyco_hydro_3_N"/>
</dbReference>
<dbReference type="PANTHER" id="PTHR30480">
    <property type="entry name" value="BETA-HEXOSAMINIDASE-RELATED"/>
    <property type="match status" value="1"/>
</dbReference>
<proteinExistence type="inferred from homology"/>
<dbReference type="GO" id="GO:0004563">
    <property type="term" value="F:beta-N-acetylhexosaminidase activity"/>
    <property type="evidence" value="ECO:0007669"/>
    <property type="project" value="UniProtKB-EC"/>
</dbReference>
<dbReference type="Pfam" id="PF00933">
    <property type="entry name" value="Glyco_hydro_3"/>
    <property type="match status" value="1"/>
</dbReference>
<dbReference type="GO" id="GO:0005975">
    <property type="term" value="P:carbohydrate metabolic process"/>
    <property type="evidence" value="ECO:0007669"/>
    <property type="project" value="InterPro"/>
</dbReference>
<accession>A0A4R9C623</accession>
<keyword evidence="8" id="KW-1185">Reference proteome</keyword>
<evidence type="ECO:0000256" key="2">
    <source>
        <dbReference type="ARBA" id="ARBA00005336"/>
    </source>
</evidence>
<dbReference type="Proteomes" id="UP000297454">
    <property type="component" value="Unassembled WGS sequence"/>
</dbReference>
<evidence type="ECO:0000256" key="1">
    <source>
        <dbReference type="ARBA" id="ARBA00001231"/>
    </source>
</evidence>
<gene>
    <name evidence="7" type="ORF">EQF91_00015</name>
</gene>
<keyword evidence="5" id="KW-0326">Glycosidase</keyword>
<dbReference type="GO" id="GO:0009254">
    <property type="term" value="P:peptidoglycan turnover"/>
    <property type="evidence" value="ECO:0007669"/>
    <property type="project" value="TreeGrafter"/>
</dbReference>
<organism evidence="7 8">
    <name type="scientific">Helcococcus ovis</name>
    <dbReference type="NCBI Taxonomy" id="72026"/>
    <lineage>
        <taxon>Bacteria</taxon>
        <taxon>Bacillati</taxon>
        <taxon>Bacillota</taxon>
        <taxon>Tissierellia</taxon>
        <taxon>Tissierellales</taxon>
        <taxon>Peptoniphilaceae</taxon>
        <taxon>Helcococcus</taxon>
    </lineage>
</organism>
<dbReference type="InterPro" id="IPR050226">
    <property type="entry name" value="NagZ_Beta-hexosaminidase"/>
</dbReference>
<dbReference type="InterPro" id="IPR036962">
    <property type="entry name" value="Glyco_hydro_3_N_sf"/>
</dbReference>
<reference evidence="7 8" key="1">
    <citation type="submission" date="2019-01" db="EMBL/GenBank/DDBJ databases">
        <title>Draft Genome Sequences of Helcococcus ovis Strains Isolated from the Uterus and Vagina of Dairy Cows with Metritis.</title>
        <authorList>
            <person name="Cunha F."/>
            <person name="Jeon S.J."/>
            <person name="Kutzer P."/>
            <person name="Galvao K.N."/>
        </authorList>
    </citation>
    <scope>NUCLEOTIDE SEQUENCE [LARGE SCALE GENOMIC DNA]</scope>
    <source>
        <strain evidence="7 8">KG-37</strain>
    </source>
</reference>
<dbReference type="RefSeq" id="WP_134744004.1">
    <property type="nucleotide sequence ID" value="NZ_JBFNGE010000031.1"/>
</dbReference>
<dbReference type="SUPFAM" id="SSF51445">
    <property type="entry name" value="(Trans)glycosidases"/>
    <property type="match status" value="1"/>
</dbReference>
<evidence type="ECO:0000256" key="5">
    <source>
        <dbReference type="ARBA" id="ARBA00023295"/>
    </source>
</evidence>
<dbReference type="InterPro" id="IPR017853">
    <property type="entry name" value="GH"/>
</dbReference>
<dbReference type="PANTHER" id="PTHR30480:SF13">
    <property type="entry name" value="BETA-HEXOSAMINIDASE"/>
    <property type="match status" value="1"/>
</dbReference>
<comment type="caution">
    <text evidence="7">The sequence shown here is derived from an EMBL/GenBank/DDBJ whole genome shotgun (WGS) entry which is preliminary data.</text>
</comment>
<comment type="catalytic activity">
    <reaction evidence="1">
        <text>Hydrolysis of terminal non-reducing N-acetyl-D-hexosamine residues in N-acetyl-beta-D-hexosaminides.</text>
        <dbReference type="EC" id="3.2.1.52"/>
    </reaction>
</comment>
<dbReference type="Gene3D" id="3.20.20.300">
    <property type="entry name" value="Glycoside hydrolase, family 3, N-terminal domain"/>
    <property type="match status" value="2"/>
</dbReference>
<comment type="similarity">
    <text evidence="2">Belongs to the glycosyl hydrolase 3 family.</text>
</comment>
<evidence type="ECO:0000256" key="3">
    <source>
        <dbReference type="ARBA" id="ARBA00012663"/>
    </source>
</evidence>